<accession>A0A0D0UU73</accession>
<organism evidence="1 2">
    <name type="scientific">Cryptococcus deuterogattii Ram5</name>
    <dbReference type="NCBI Taxonomy" id="1296110"/>
    <lineage>
        <taxon>Eukaryota</taxon>
        <taxon>Fungi</taxon>
        <taxon>Dikarya</taxon>
        <taxon>Basidiomycota</taxon>
        <taxon>Agaricomycotina</taxon>
        <taxon>Tremellomycetes</taxon>
        <taxon>Tremellales</taxon>
        <taxon>Cryptococcaceae</taxon>
        <taxon>Cryptococcus</taxon>
        <taxon>Cryptococcus gattii species complex</taxon>
    </lineage>
</organism>
<gene>
    <name evidence="1" type="ORF">I313_05419</name>
</gene>
<sequence>MQTCPKVKRPNRPGRIIQQRLSLCPRMNKWKKGNRSKSYMRYLYLCALRTQRPARVLYMSPIRLHVKRITLVRGQLGYLRQGTAMPMGMPLLLVHGVKLVGLAKTL</sequence>
<proteinExistence type="predicted"/>
<dbReference type="HOGENOM" id="CLU_176424_0_0_1"/>
<evidence type="ECO:0000313" key="1">
    <source>
        <dbReference type="EMBL" id="KIR38781.1"/>
    </source>
</evidence>
<keyword evidence="2" id="KW-1185">Reference proteome</keyword>
<dbReference type="AlphaFoldDB" id="A0A0D0UU73"/>
<name>A0A0D0UU73_9TREE</name>
<dbReference type="Proteomes" id="UP000053392">
    <property type="component" value="Unassembled WGS sequence"/>
</dbReference>
<evidence type="ECO:0000313" key="2">
    <source>
        <dbReference type="Proteomes" id="UP000053392"/>
    </source>
</evidence>
<protein>
    <submittedName>
        <fullName evidence="1">Uncharacterized protein</fullName>
    </submittedName>
</protein>
<reference evidence="1 2" key="1">
    <citation type="submission" date="2015-01" db="EMBL/GenBank/DDBJ databases">
        <title>The Genome Sequence of Cryptococcus gattii Ram5.</title>
        <authorList>
            <consortium name="The Broad Institute Genomics Platform"/>
            <person name="Cuomo C."/>
            <person name="Litvintseva A."/>
            <person name="Chen Y."/>
            <person name="Heitman J."/>
            <person name="Sun S."/>
            <person name="Springer D."/>
            <person name="Dromer F."/>
            <person name="Young S."/>
            <person name="Zeng Q."/>
            <person name="Gargeya S."/>
            <person name="Abouelleil A."/>
            <person name="Alvarado L."/>
            <person name="Chapman S.B."/>
            <person name="Gainer-Dewar J."/>
            <person name="Goldberg J."/>
            <person name="Griggs A."/>
            <person name="Gujja S."/>
            <person name="Hansen M."/>
            <person name="Howarth C."/>
            <person name="Imamovic A."/>
            <person name="Larimer J."/>
            <person name="Murphy C."/>
            <person name="Naylor J."/>
            <person name="Pearson M."/>
            <person name="Priest M."/>
            <person name="Roberts A."/>
            <person name="Saif S."/>
            <person name="Shea T."/>
            <person name="Sykes S."/>
            <person name="Wortman J."/>
            <person name="Nusbaum C."/>
            <person name="Birren B."/>
        </authorList>
    </citation>
    <scope>NUCLEOTIDE SEQUENCE [LARGE SCALE GENOMIC DNA]</scope>
    <source>
        <strain evidence="1 2">Ram5</strain>
    </source>
</reference>
<dbReference type="EMBL" id="KN847909">
    <property type="protein sequence ID" value="KIR38781.1"/>
    <property type="molecule type" value="Genomic_DNA"/>
</dbReference>